<evidence type="ECO:0000313" key="2">
    <source>
        <dbReference type="Proteomes" id="UP000523795"/>
    </source>
</evidence>
<dbReference type="EMBL" id="JAAZSR010000569">
    <property type="protein sequence ID" value="NKX52507.1"/>
    <property type="molecule type" value="Genomic_DNA"/>
</dbReference>
<evidence type="ECO:0000313" key="1">
    <source>
        <dbReference type="EMBL" id="NKX52507.1"/>
    </source>
</evidence>
<gene>
    <name evidence="1" type="ORF">HER39_18405</name>
</gene>
<organism evidence="1 2">
    <name type="scientific">Arthrobacter deserti</name>
    <dbReference type="NCBI Taxonomy" id="1742687"/>
    <lineage>
        <taxon>Bacteria</taxon>
        <taxon>Bacillati</taxon>
        <taxon>Actinomycetota</taxon>
        <taxon>Actinomycetes</taxon>
        <taxon>Micrococcales</taxon>
        <taxon>Micrococcaceae</taxon>
        <taxon>Arthrobacter</taxon>
    </lineage>
</organism>
<protein>
    <submittedName>
        <fullName evidence="1">Two pore domain potassium channel family protein</fullName>
    </submittedName>
</protein>
<feature type="non-terminal residue" evidence="1">
    <location>
        <position position="1"/>
    </location>
</feature>
<dbReference type="GO" id="GO:0034220">
    <property type="term" value="P:monoatomic ion transmembrane transport"/>
    <property type="evidence" value="ECO:0007669"/>
    <property type="project" value="UniProtKB-KW"/>
</dbReference>
<dbReference type="Proteomes" id="UP000523795">
    <property type="component" value="Unassembled WGS sequence"/>
</dbReference>
<name>A0ABX1JT54_9MICC</name>
<reference evidence="1 2" key="1">
    <citation type="submission" date="2020-04" db="EMBL/GenBank/DDBJ databases">
        <authorList>
            <person name="Liu S."/>
        </authorList>
    </citation>
    <scope>NUCLEOTIDE SEQUENCE [LARGE SCALE GENOMIC DNA]</scope>
    <source>
        <strain evidence="1 2">CGMCC 1.15091</strain>
    </source>
</reference>
<comment type="caution">
    <text evidence="1">The sequence shown here is derived from an EMBL/GenBank/DDBJ whole genome shotgun (WGS) entry which is preliminary data.</text>
</comment>
<keyword evidence="1" id="KW-0407">Ion channel</keyword>
<accession>A0ABX1JT54</accession>
<sequence length="112" mass="12232">PRLDPVAASRLLENLAAEIRKVRIDFTQHSESYYFQEEDPDLSLARQLPYALALHDTAAASAVPELQISAAQLSKALEQLTAKLDDEFLGAGGDLNNVLAAYAQDHGRTPRS</sequence>
<keyword evidence="1" id="KW-0813">Transport</keyword>
<proteinExistence type="predicted"/>
<keyword evidence="1" id="KW-0406">Ion transport</keyword>
<keyword evidence="2" id="KW-1185">Reference proteome</keyword>